<dbReference type="Proteomes" id="UP000319825">
    <property type="component" value="Unassembled WGS sequence"/>
</dbReference>
<evidence type="ECO:0000256" key="2">
    <source>
        <dbReference type="ARBA" id="ARBA00023002"/>
    </source>
</evidence>
<reference evidence="6 7" key="1">
    <citation type="submission" date="2019-07" db="EMBL/GenBank/DDBJ databases">
        <title>R&amp;d 2014.</title>
        <authorList>
            <person name="Klenk H.-P."/>
        </authorList>
    </citation>
    <scope>NUCLEOTIDE SEQUENCE [LARGE SCALE GENOMIC DNA]</scope>
    <source>
        <strain evidence="6 7">DSM 43868</strain>
    </source>
</reference>
<feature type="domain" description="Aldehyde dehydrogenase" evidence="5">
    <location>
        <begin position="59"/>
        <end position="512"/>
    </location>
</feature>
<evidence type="ECO:0000313" key="6">
    <source>
        <dbReference type="EMBL" id="TWH68508.1"/>
    </source>
</evidence>
<dbReference type="InterPro" id="IPR051020">
    <property type="entry name" value="ALDH-related_metabolic_enz"/>
</dbReference>
<accession>A0A562ICJ4</accession>
<dbReference type="InterPro" id="IPR029510">
    <property type="entry name" value="Ald_DH_CS_GLU"/>
</dbReference>
<sequence length="521" mass="54746">MAGGVVCGGYRNLTAIFATEFAADKALSDRFRAEVRRLRCRGVEPRAFFVAGRPAHGEGELTVTHPYDGRAVGRTTLATADQVEAAVAAAAGVADQAAALPAHARAAAMDQVSRRLAERAEEVARLITAENGKPVKWARAEVGRAVSTFRWAAEEARRFSGELQRLDTDPAATGRIAVVRRAPRGPVLGIAPFNFPLNLVAHKVAPAIAVGAPIVVKPAPATPLSALLLGEILAETDLPEGMFSVLPLPNERAAELVADPRLPVVSFTGSGPVGAAIRRSVPEKHVTLELGGNAAAVICEDWASNEDLTFAAHRIATFSNYQAGQSCIAVQRVYVHEWLYDGFLPRLVASVQALRGGDPSDEHTDVGPLVSVEAAERVEAWVDEAAAAGATIEVGGRRDGATYPPTVLSGVPADAKVCAEEVFGPVLVVAPVESDRAAFAAVNDSAYGLQAGVFTHRLDVAFAAHRALQVGGVIIGDVPSYRADQMPYGGVKGSGVGREGLRSAMDDYTEPRVMVLTGLEL</sequence>
<evidence type="ECO:0000256" key="1">
    <source>
        <dbReference type="ARBA" id="ARBA00009986"/>
    </source>
</evidence>
<dbReference type="InterPro" id="IPR015590">
    <property type="entry name" value="Aldehyde_DH_dom"/>
</dbReference>
<evidence type="ECO:0000313" key="7">
    <source>
        <dbReference type="Proteomes" id="UP000319825"/>
    </source>
</evidence>
<keyword evidence="2 4" id="KW-0560">Oxidoreductase</keyword>
<dbReference type="FunFam" id="3.40.605.10:FF:000020">
    <property type="entry name" value="Aldehyde dehydrogenase"/>
    <property type="match status" value="1"/>
</dbReference>
<comment type="similarity">
    <text evidence="1 4">Belongs to the aldehyde dehydrogenase family.</text>
</comment>
<dbReference type="AlphaFoldDB" id="A0A562ICJ4"/>
<dbReference type="InterPro" id="IPR016162">
    <property type="entry name" value="Ald_DH_N"/>
</dbReference>
<dbReference type="EMBL" id="VLKE01000001">
    <property type="protein sequence ID" value="TWH68508.1"/>
    <property type="molecule type" value="Genomic_DNA"/>
</dbReference>
<dbReference type="PROSITE" id="PS00687">
    <property type="entry name" value="ALDEHYDE_DEHYDR_GLU"/>
    <property type="match status" value="1"/>
</dbReference>
<evidence type="ECO:0000256" key="4">
    <source>
        <dbReference type="RuleBase" id="RU003345"/>
    </source>
</evidence>
<dbReference type="SUPFAM" id="SSF53720">
    <property type="entry name" value="ALDH-like"/>
    <property type="match status" value="1"/>
</dbReference>
<organism evidence="6 7">
    <name type="scientific">Micromonospora olivasterospora</name>
    <dbReference type="NCBI Taxonomy" id="1880"/>
    <lineage>
        <taxon>Bacteria</taxon>
        <taxon>Bacillati</taxon>
        <taxon>Actinomycetota</taxon>
        <taxon>Actinomycetes</taxon>
        <taxon>Micromonosporales</taxon>
        <taxon>Micromonosporaceae</taxon>
        <taxon>Micromonospora</taxon>
    </lineage>
</organism>
<feature type="active site" evidence="3">
    <location>
        <position position="289"/>
    </location>
</feature>
<proteinExistence type="inferred from homology"/>
<dbReference type="Gene3D" id="3.40.309.10">
    <property type="entry name" value="Aldehyde Dehydrogenase, Chain A, domain 2"/>
    <property type="match status" value="1"/>
</dbReference>
<gene>
    <name evidence="6" type="ORF">JD77_03501</name>
</gene>
<evidence type="ECO:0000256" key="3">
    <source>
        <dbReference type="PROSITE-ProRule" id="PRU10007"/>
    </source>
</evidence>
<protein>
    <submittedName>
        <fullName evidence="6">Succinate semialdehyde dehydrogenase</fullName>
    </submittedName>
</protein>
<evidence type="ECO:0000259" key="5">
    <source>
        <dbReference type="Pfam" id="PF00171"/>
    </source>
</evidence>
<keyword evidence="7" id="KW-1185">Reference proteome</keyword>
<dbReference type="PANTHER" id="PTHR42991:SF1">
    <property type="entry name" value="ALDEHYDE DEHYDROGENASE"/>
    <property type="match status" value="1"/>
</dbReference>
<dbReference type="PANTHER" id="PTHR42991">
    <property type="entry name" value="ALDEHYDE DEHYDROGENASE"/>
    <property type="match status" value="1"/>
</dbReference>
<dbReference type="InterPro" id="IPR016163">
    <property type="entry name" value="Ald_DH_C"/>
</dbReference>
<dbReference type="Gene3D" id="3.40.605.10">
    <property type="entry name" value="Aldehyde Dehydrogenase, Chain A, domain 1"/>
    <property type="match status" value="1"/>
</dbReference>
<name>A0A562ICJ4_MICOL</name>
<dbReference type="InterPro" id="IPR016161">
    <property type="entry name" value="Ald_DH/histidinol_DH"/>
</dbReference>
<dbReference type="Pfam" id="PF00171">
    <property type="entry name" value="Aldedh"/>
    <property type="match status" value="1"/>
</dbReference>
<comment type="caution">
    <text evidence="6">The sequence shown here is derived from an EMBL/GenBank/DDBJ whole genome shotgun (WGS) entry which is preliminary data.</text>
</comment>
<dbReference type="GO" id="GO:0008911">
    <property type="term" value="F:lactaldehyde dehydrogenase (NAD+) activity"/>
    <property type="evidence" value="ECO:0007669"/>
    <property type="project" value="TreeGrafter"/>
</dbReference>